<dbReference type="SUPFAM" id="SSF50729">
    <property type="entry name" value="PH domain-like"/>
    <property type="match status" value="1"/>
</dbReference>
<dbReference type="AlphaFoldDB" id="R7QA52"/>
<accession>R7QA52</accession>
<reference evidence="6" key="1">
    <citation type="journal article" date="2013" name="Proc. Natl. Acad. Sci. U.S.A.">
        <title>Genome structure and metabolic features in the red seaweed Chondrus crispus shed light on evolution of the Archaeplastida.</title>
        <authorList>
            <person name="Collen J."/>
            <person name="Porcel B."/>
            <person name="Carre W."/>
            <person name="Ball S.G."/>
            <person name="Chaparro C."/>
            <person name="Tonon T."/>
            <person name="Barbeyron T."/>
            <person name="Michel G."/>
            <person name="Noel B."/>
            <person name="Valentin K."/>
            <person name="Elias M."/>
            <person name="Artiguenave F."/>
            <person name="Arun A."/>
            <person name="Aury J.M."/>
            <person name="Barbosa-Neto J.F."/>
            <person name="Bothwell J.H."/>
            <person name="Bouget F.Y."/>
            <person name="Brillet L."/>
            <person name="Cabello-Hurtado F."/>
            <person name="Capella-Gutierrez S."/>
            <person name="Charrier B."/>
            <person name="Cladiere L."/>
            <person name="Cock J.M."/>
            <person name="Coelho S.M."/>
            <person name="Colleoni C."/>
            <person name="Czjzek M."/>
            <person name="Da Silva C."/>
            <person name="Delage L."/>
            <person name="Denoeud F."/>
            <person name="Deschamps P."/>
            <person name="Dittami S.M."/>
            <person name="Gabaldon T."/>
            <person name="Gachon C.M."/>
            <person name="Groisillier A."/>
            <person name="Herve C."/>
            <person name="Jabbari K."/>
            <person name="Katinka M."/>
            <person name="Kloareg B."/>
            <person name="Kowalczyk N."/>
            <person name="Labadie K."/>
            <person name="Leblanc C."/>
            <person name="Lopez P.J."/>
            <person name="McLachlan D.H."/>
            <person name="Meslet-Cladiere L."/>
            <person name="Moustafa A."/>
            <person name="Nehr Z."/>
            <person name="Nyvall Collen P."/>
            <person name="Panaud O."/>
            <person name="Partensky F."/>
            <person name="Poulain J."/>
            <person name="Rensing S.A."/>
            <person name="Rousvoal S."/>
            <person name="Samson G."/>
            <person name="Symeonidi A."/>
            <person name="Weissenbach J."/>
            <person name="Zambounis A."/>
            <person name="Wincker P."/>
            <person name="Boyen C."/>
        </authorList>
    </citation>
    <scope>NUCLEOTIDE SEQUENCE [LARGE SCALE GENOMIC DNA]</scope>
    <source>
        <strain evidence="6">cv. Stackhouse</strain>
    </source>
</reference>
<dbReference type="PANTHER" id="PTHR24346:SF77">
    <property type="entry name" value="SERINE THREONINE PROTEIN KINASE"/>
    <property type="match status" value="1"/>
</dbReference>
<evidence type="ECO:0000313" key="5">
    <source>
        <dbReference type="EMBL" id="CDF34350.1"/>
    </source>
</evidence>
<dbReference type="GO" id="GO:0004674">
    <property type="term" value="F:protein serine/threonine kinase activity"/>
    <property type="evidence" value="ECO:0007669"/>
    <property type="project" value="UniProtKB-KW"/>
</dbReference>
<dbReference type="GeneID" id="17321886"/>
<dbReference type="OrthoDB" id="3215at2759"/>
<dbReference type="OMA" id="NMVNSRM"/>
<evidence type="ECO:0000259" key="4">
    <source>
        <dbReference type="PROSITE" id="PS50011"/>
    </source>
</evidence>
<dbReference type="Pfam" id="PF00069">
    <property type="entry name" value="Pkinase"/>
    <property type="match status" value="1"/>
</dbReference>
<keyword evidence="1 3" id="KW-0547">Nucleotide-binding</keyword>
<organism evidence="5 6">
    <name type="scientific">Chondrus crispus</name>
    <name type="common">Carrageen Irish moss</name>
    <name type="synonym">Polymorpha crispa</name>
    <dbReference type="NCBI Taxonomy" id="2769"/>
    <lineage>
        <taxon>Eukaryota</taxon>
        <taxon>Rhodophyta</taxon>
        <taxon>Florideophyceae</taxon>
        <taxon>Rhodymeniophycidae</taxon>
        <taxon>Gigartinales</taxon>
        <taxon>Gigartinaceae</taxon>
        <taxon>Chondrus</taxon>
    </lineage>
</organism>
<dbReference type="RefSeq" id="XP_005714169.1">
    <property type="nucleotide sequence ID" value="XM_005714112.1"/>
</dbReference>
<dbReference type="GO" id="GO:0005737">
    <property type="term" value="C:cytoplasm"/>
    <property type="evidence" value="ECO:0007669"/>
    <property type="project" value="TreeGrafter"/>
</dbReference>
<dbReference type="PROSITE" id="PS50011">
    <property type="entry name" value="PROTEIN_KINASE_DOM"/>
    <property type="match status" value="1"/>
</dbReference>
<evidence type="ECO:0000313" key="6">
    <source>
        <dbReference type="Proteomes" id="UP000012073"/>
    </source>
</evidence>
<keyword evidence="5" id="KW-0723">Serine/threonine-protein kinase</keyword>
<keyword evidence="5" id="KW-0418">Kinase</keyword>
<evidence type="ECO:0000256" key="1">
    <source>
        <dbReference type="ARBA" id="ARBA00022741"/>
    </source>
</evidence>
<dbReference type="PROSITE" id="PS00107">
    <property type="entry name" value="PROTEIN_KINASE_ATP"/>
    <property type="match status" value="1"/>
</dbReference>
<dbReference type="InterPro" id="IPR017441">
    <property type="entry name" value="Protein_kinase_ATP_BS"/>
</dbReference>
<feature type="domain" description="Protein kinase" evidence="4">
    <location>
        <begin position="148"/>
        <end position="415"/>
    </location>
</feature>
<proteinExistence type="predicted"/>
<protein>
    <submittedName>
        <fullName evidence="5">Serine/threonine protein kinase</fullName>
    </submittedName>
</protein>
<dbReference type="PANTHER" id="PTHR24346">
    <property type="entry name" value="MAP/MICROTUBULE AFFINITY-REGULATING KINASE"/>
    <property type="match status" value="1"/>
</dbReference>
<dbReference type="InterPro" id="IPR000719">
    <property type="entry name" value="Prot_kinase_dom"/>
</dbReference>
<gene>
    <name evidence="5" type="ORF">CHC_T00008624001</name>
</gene>
<name>R7QA52_CHOCR</name>
<dbReference type="GO" id="GO:0035556">
    <property type="term" value="P:intracellular signal transduction"/>
    <property type="evidence" value="ECO:0007669"/>
    <property type="project" value="TreeGrafter"/>
</dbReference>
<dbReference type="SUPFAM" id="SSF56112">
    <property type="entry name" value="Protein kinase-like (PK-like)"/>
    <property type="match status" value="1"/>
</dbReference>
<dbReference type="STRING" id="2769.R7QA52"/>
<keyword evidence="2 3" id="KW-0067">ATP-binding</keyword>
<evidence type="ECO:0000256" key="2">
    <source>
        <dbReference type="ARBA" id="ARBA00022840"/>
    </source>
</evidence>
<dbReference type="InterPro" id="IPR011009">
    <property type="entry name" value="Kinase-like_dom_sf"/>
</dbReference>
<keyword evidence="6" id="KW-1185">Reference proteome</keyword>
<dbReference type="KEGG" id="ccp:CHC_T00008624001"/>
<dbReference type="PhylomeDB" id="R7QA52"/>
<dbReference type="Proteomes" id="UP000012073">
    <property type="component" value="Unassembled WGS sequence"/>
</dbReference>
<dbReference type="GO" id="GO:0005524">
    <property type="term" value="F:ATP binding"/>
    <property type="evidence" value="ECO:0007669"/>
    <property type="project" value="UniProtKB-UniRule"/>
</dbReference>
<dbReference type="CDD" id="cd14008">
    <property type="entry name" value="STKc_LKB1_CaMKK"/>
    <property type="match status" value="1"/>
</dbReference>
<dbReference type="EMBL" id="HG001687">
    <property type="protein sequence ID" value="CDF34350.1"/>
    <property type="molecule type" value="Genomic_DNA"/>
</dbReference>
<feature type="binding site" evidence="3">
    <location>
        <position position="177"/>
    </location>
    <ligand>
        <name>ATP</name>
        <dbReference type="ChEBI" id="CHEBI:30616"/>
    </ligand>
</feature>
<evidence type="ECO:0000256" key="3">
    <source>
        <dbReference type="PROSITE-ProRule" id="PRU10141"/>
    </source>
</evidence>
<dbReference type="Gene3D" id="1.10.510.10">
    <property type="entry name" value="Transferase(Phosphotransferase) domain 1"/>
    <property type="match status" value="1"/>
</dbReference>
<sequence length="458" mass="51866">MHDVSALAGRSVLDCVVDLLRGTRAQKRKMLRRYGERWIWLGEDLLSLNWKSKKRGVDQGRLNLTKVKKLRSQDRELTVETNDGRKVGLVLATKEESVTWLTGLSCLVPKKAKVTESNKLLKERIRYDPLRDSWRGRAVSTRKHVNEYIMLGGIGRGSFGKVKLALSTADKRFYAVKVILNVKKNGVSESMSNREEQAVLRKLDHPNIVRHKDVLFDPDRDGYCVIVEYMARGVVMDSSKLEGVKPLSEDGVREIMRDVVAGLEYLHYQRIAHRDIKPDNLLRCGDGTVKISDFGEARMYDVSAEDPRAKAAAPGTPAFIAPELCVSERSPKAPPESYAADIWSLGASLFYMVYGRAPFLAKSVFEIYDCICTQQLRFPDQPKVSRKLKDLIKKMLIKEPKNRAKLQDVAKHAWFGERVAQREELKKIRITPADVENAIGKASWKIPNDRTSDLADSV</sequence>
<dbReference type="SMART" id="SM00220">
    <property type="entry name" value="S_TKc"/>
    <property type="match status" value="1"/>
</dbReference>
<keyword evidence="5" id="KW-0808">Transferase</keyword>
<dbReference type="Gramene" id="CDF34350">
    <property type="protein sequence ID" value="CDF34350"/>
    <property type="gene ID" value="CHC_T00008624001"/>
</dbReference>